<dbReference type="EC" id="2.5.1.18" evidence="1"/>
<dbReference type="Proteomes" id="UP000279959">
    <property type="component" value="Chromosome"/>
</dbReference>
<dbReference type="SUPFAM" id="SSF47616">
    <property type="entry name" value="GST C-terminal domain-like"/>
    <property type="match status" value="1"/>
</dbReference>
<evidence type="ECO:0000256" key="1">
    <source>
        <dbReference type="ARBA" id="ARBA00012452"/>
    </source>
</evidence>
<dbReference type="GO" id="GO:0005737">
    <property type="term" value="C:cytoplasm"/>
    <property type="evidence" value="ECO:0007669"/>
    <property type="project" value="UniProtKB-ARBA"/>
</dbReference>
<dbReference type="CDD" id="cd03046">
    <property type="entry name" value="GST_N_GTT1_like"/>
    <property type="match status" value="1"/>
</dbReference>
<protein>
    <recommendedName>
        <fullName evidence="1">glutathione transferase</fullName>
        <ecNumber evidence="1">2.5.1.18</ecNumber>
    </recommendedName>
</protein>
<dbReference type="KEGG" id="sami:SAMIE_1013730"/>
<dbReference type="SFLD" id="SFLDG00358">
    <property type="entry name" value="Main_(cytGST)"/>
    <property type="match status" value="1"/>
</dbReference>
<dbReference type="SFLD" id="SFLDS00019">
    <property type="entry name" value="Glutathione_Transferase_(cytos"/>
    <property type="match status" value="1"/>
</dbReference>
<dbReference type="EMBL" id="AP018664">
    <property type="protein sequence ID" value="BBD97872.1"/>
    <property type="molecule type" value="Genomic_DNA"/>
</dbReference>
<evidence type="ECO:0000313" key="6">
    <source>
        <dbReference type="EMBL" id="BBD97872.1"/>
    </source>
</evidence>
<dbReference type="InterPro" id="IPR004045">
    <property type="entry name" value="Glutathione_S-Trfase_N"/>
</dbReference>
<keyword evidence="7" id="KW-1185">Reference proteome</keyword>
<keyword evidence="2 6" id="KW-0808">Transferase</keyword>
<name>A0A494WBF8_9SPHN</name>
<dbReference type="Gene3D" id="1.20.1050.10">
    <property type="match status" value="1"/>
</dbReference>
<evidence type="ECO:0000256" key="2">
    <source>
        <dbReference type="ARBA" id="ARBA00022679"/>
    </source>
</evidence>
<evidence type="ECO:0000259" key="5">
    <source>
        <dbReference type="PROSITE" id="PS50405"/>
    </source>
</evidence>
<sequence>MTVIVHHLNNSRSQRILWLLEELGEPYEVRRYERDAKTMRAPASLRAVHPLGRSPVVEVDGHRLIETGAIMEYLVARAGGRFGPPADAQGAIRYRQFLHYAEGSMMPPLLALLVVNRLGLLGRPARPTVQGMLNDHLDWLESELADRPFFAGDAFTAADMMMSFPLEASRARGGLDGSRPRLIRWLGEMHDRPAYRAALKAGGPYAYA</sequence>
<dbReference type="GO" id="GO:0004364">
    <property type="term" value="F:glutathione transferase activity"/>
    <property type="evidence" value="ECO:0007669"/>
    <property type="project" value="UniProtKB-EC"/>
</dbReference>
<reference evidence="6 7" key="1">
    <citation type="submission" date="2018-05" db="EMBL/GenBank/DDBJ databases">
        <title>Complete Genome Sequence of the Nonylphenol-Degrading Bacterium Sphingobium amiense DSM 16289T.</title>
        <authorList>
            <person name="Ootsuka M."/>
            <person name="Nishizawa T."/>
            <person name="Ohta H."/>
        </authorList>
    </citation>
    <scope>NUCLEOTIDE SEQUENCE [LARGE SCALE GENOMIC DNA]</scope>
    <source>
        <strain evidence="6 7">DSM 16289</strain>
    </source>
</reference>
<dbReference type="PANTHER" id="PTHR44051:SF9">
    <property type="entry name" value="GLUTATHIONE S-TRANSFERASE 1"/>
    <property type="match status" value="1"/>
</dbReference>
<dbReference type="SFLD" id="SFLDG01150">
    <property type="entry name" value="Main.1:_Beta-like"/>
    <property type="match status" value="1"/>
</dbReference>
<dbReference type="Pfam" id="PF02798">
    <property type="entry name" value="GST_N"/>
    <property type="match status" value="1"/>
</dbReference>
<dbReference type="PROSITE" id="PS50404">
    <property type="entry name" value="GST_NTER"/>
    <property type="match status" value="1"/>
</dbReference>
<dbReference type="RefSeq" id="WP_066697149.1">
    <property type="nucleotide sequence ID" value="NZ_AP018664.1"/>
</dbReference>
<dbReference type="AlphaFoldDB" id="A0A494WBF8"/>
<evidence type="ECO:0000313" key="7">
    <source>
        <dbReference type="Proteomes" id="UP000279959"/>
    </source>
</evidence>
<dbReference type="CDD" id="cd03189">
    <property type="entry name" value="GST_C_GTT1_like"/>
    <property type="match status" value="1"/>
</dbReference>
<feature type="domain" description="GST N-terminal" evidence="4">
    <location>
        <begin position="1"/>
        <end position="82"/>
    </location>
</feature>
<feature type="domain" description="GST C-terminal" evidence="5">
    <location>
        <begin position="87"/>
        <end position="208"/>
    </location>
</feature>
<dbReference type="InterPro" id="IPR040079">
    <property type="entry name" value="Glutathione_S-Trfase"/>
</dbReference>
<evidence type="ECO:0000259" key="4">
    <source>
        <dbReference type="PROSITE" id="PS50404"/>
    </source>
</evidence>
<dbReference type="GO" id="GO:0004601">
    <property type="term" value="F:peroxidase activity"/>
    <property type="evidence" value="ECO:0007669"/>
    <property type="project" value="UniProtKB-ARBA"/>
</dbReference>
<accession>A0A494WBF8</accession>
<gene>
    <name evidence="6" type="ORF">SAMIE_1013730</name>
</gene>
<dbReference type="Gene3D" id="3.40.30.10">
    <property type="entry name" value="Glutaredoxin"/>
    <property type="match status" value="1"/>
</dbReference>
<dbReference type="Pfam" id="PF13410">
    <property type="entry name" value="GST_C_2"/>
    <property type="match status" value="1"/>
</dbReference>
<organism evidence="6 7">
    <name type="scientific">Sphingobium amiense</name>
    <dbReference type="NCBI Taxonomy" id="135719"/>
    <lineage>
        <taxon>Bacteria</taxon>
        <taxon>Pseudomonadati</taxon>
        <taxon>Pseudomonadota</taxon>
        <taxon>Alphaproteobacteria</taxon>
        <taxon>Sphingomonadales</taxon>
        <taxon>Sphingomonadaceae</taxon>
        <taxon>Sphingobium</taxon>
    </lineage>
</organism>
<evidence type="ECO:0000256" key="3">
    <source>
        <dbReference type="ARBA" id="ARBA00047960"/>
    </source>
</evidence>
<proteinExistence type="predicted"/>
<dbReference type="SUPFAM" id="SSF52833">
    <property type="entry name" value="Thioredoxin-like"/>
    <property type="match status" value="1"/>
</dbReference>
<comment type="catalytic activity">
    <reaction evidence="3">
        <text>RX + glutathione = an S-substituted glutathione + a halide anion + H(+)</text>
        <dbReference type="Rhea" id="RHEA:16437"/>
        <dbReference type="ChEBI" id="CHEBI:15378"/>
        <dbReference type="ChEBI" id="CHEBI:16042"/>
        <dbReference type="ChEBI" id="CHEBI:17792"/>
        <dbReference type="ChEBI" id="CHEBI:57925"/>
        <dbReference type="ChEBI" id="CHEBI:90779"/>
        <dbReference type="EC" id="2.5.1.18"/>
    </reaction>
</comment>
<dbReference type="InterPro" id="IPR036249">
    <property type="entry name" value="Thioredoxin-like_sf"/>
</dbReference>
<dbReference type="InterPro" id="IPR010987">
    <property type="entry name" value="Glutathione-S-Trfase_C-like"/>
</dbReference>
<dbReference type="PROSITE" id="PS50405">
    <property type="entry name" value="GST_CTER"/>
    <property type="match status" value="1"/>
</dbReference>
<dbReference type="InterPro" id="IPR036282">
    <property type="entry name" value="Glutathione-S-Trfase_C_sf"/>
</dbReference>
<dbReference type="PANTHER" id="PTHR44051">
    <property type="entry name" value="GLUTATHIONE S-TRANSFERASE-RELATED"/>
    <property type="match status" value="1"/>
</dbReference>
<dbReference type="FunFam" id="3.40.30.10:FF:000156">
    <property type="entry name" value="Glutathione S-transferase 1"/>
    <property type="match status" value="1"/>
</dbReference>